<comment type="caution">
    <text evidence="4">The sequence shown here is derived from an EMBL/GenBank/DDBJ whole genome shotgun (WGS) entry which is preliminary data.</text>
</comment>
<dbReference type="RefSeq" id="WP_390199645.1">
    <property type="nucleotide sequence ID" value="NZ_JBHSDV010000003.1"/>
</dbReference>
<gene>
    <name evidence="4" type="ORF">ACFOZ1_12175</name>
</gene>
<reference evidence="5" key="1">
    <citation type="journal article" date="2019" name="Int. J. Syst. Evol. Microbiol.">
        <title>The Global Catalogue of Microorganisms (GCM) 10K type strain sequencing project: providing services to taxonomists for standard genome sequencing and annotation.</title>
        <authorList>
            <consortium name="The Broad Institute Genomics Platform"/>
            <consortium name="The Broad Institute Genome Sequencing Center for Infectious Disease"/>
            <person name="Wu L."/>
            <person name="Ma J."/>
        </authorList>
    </citation>
    <scope>NUCLEOTIDE SEQUENCE [LARGE SCALE GENOMIC DNA]</scope>
    <source>
        <strain evidence="5">KACC 14058</strain>
    </source>
</reference>
<name>A0ABV8VVL0_9BACI</name>
<keyword evidence="1 2" id="KW-0443">Lipid metabolism</keyword>
<evidence type="ECO:0000313" key="4">
    <source>
        <dbReference type="EMBL" id="MFC4388552.1"/>
    </source>
</evidence>
<dbReference type="Gene3D" id="3.40.1090.10">
    <property type="entry name" value="Cytosolic phospholipase A2 catalytic domain"/>
    <property type="match status" value="2"/>
</dbReference>
<feature type="short sequence motif" description="GXSXG" evidence="2">
    <location>
        <begin position="36"/>
        <end position="40"/>
    </location>
</feature>
<feature type="domain" description="PNPLA" evidence="3">
    <location>
        <begin position="5"/>
        <end position="199"/>
    </location>
</feature>
<keyword evidence="5" id="KW-1185">Reference proteome</keyword>
<evidence type="ECO:0000313" key="5">
    <source>
        <dbReference type="Proteomes" id="UP001595880"/>
    </source>
</evidence>
<keyword evidence="2" id="KW-0378">Hydrolase</keyword>
<evidence type="ECO:0000256" key="2">
    <source>
        <dbReference type="PROSITE-ProRule" id="PRU01161"/>
    </source>
</evidence>
<keyword evidence="2" id="KW-0442">Lipid degradation</keyword>
<dbReference type="PROSITE" id="PS51635">
    <property type="entry name" value="PNPLA"/>
    <property type="match status" value="1"/>
</dbReference>
<organism evidence="4 5">
    <name type="scientific">Gracilibacillus marinus</name>
    <dbReference type="NCBI Taxonomy" id="630535"/>
    <lineage>
        <taxon>Bacteria</taxon>
        <taxon>Bacillati</taxon>
        <taxon>Bacillota</taxon>
        <taxon>Bacilli</taxon>
        <taxon>Bacillales</taxon>
        <taxon>Bacillaceae</taxon>
        <taxon>Gracilibacillus</taxon>
    </lineage>
</organism>
<dbReference type="InterPro" id="IPR002641">
    <property type="entry name" value="PNPLA_dom"/>
</dbReference>
<dbReference type="EMBL" id="JBHSDV010000003">
    <property type="protein sequence ID" value="MFC4388552.1"/>
    <property type="molecule type" value="Genomic_DNA"/>
</dbReference>
<evidence type="ECO:0000256" key="1">
    <source>
        <dbReference type="ARBA" id="ARBA00023098"/>
    </source>
</evidence>
<protein>
    <submittedName>
        <fullName evidence="4">Patatin-like phospholipase family protein</fullName>
    </submittedName>
</protein>
<dbReference type="PANTHER" id="PTHR46394">
    <property type="entry name" value="ANNEXIN"/>
    <property type="match status" value="1"/>
</dbReference>
<dbReference type="Proteomes" id="UP001595880">
    <property type="component" value="Unassembled WGS sequence"/>
</dbReference>
<feature type="active site" description="Nucleophile" evidence="2">
    <location>
        <position position="38"/>
    </location>
</feature>
<dbReference type="SUPFAM" id="SSF52151">
    <property type="entry name" value="FabD/lysophospholipase-like"/>
    <property type="match status" value="1"/>
</dbReference>
<evidence type="ECO:0000259" key="3">
    <source>
        <dbReference type="PROSITE" id="PS51635"/>
    </source>
</evidence>
<proteinExistence type="predicted"/>
<accession>A0ABV8VVL0</accession>
<dbReference type="Pfam" id="PF01734">
    <property type="entry name" value="Patatin"/>
    <property type="match status" value="1"/>
</dbReference>
<dbReference type="InterPro" id="IPR052580">
    <property type="entry name" value="Lipid_Hydrolase"/>
</dbReference>
<comment type="caution">
    <text evidence="2">Lacks conserved residue(s) required for the propagation of feature annotation.</text>
</comment>
<dbReference type="InterPro" id="IPR016035">
    <property type="entry name" value="Acyl_Trfase/lysoPLipase"/>
</dbReference>
<feature type="active site" description="Proton acceptor" evidence="2">
    <location>
        <position position="186"/>
    </location>
</feature>
<sequence>MKIDGVFSGGGIKAFVFIGALKALEEEGYSFERVAGTSAGALFASLIVAGFQSDELEEIFLSLEVDQFLDQSSIGKYFPFVKWITLFSTMGLYKGKRFEKWVAALLEEKGIHSFGDIESDRLKIIAADITLNKVVVFPDDLKSNYHIEPSYFPISRAIRSSVSIPYFFRPTRLSNLLSRKISVIVDGMILSNFPLWIFEQDKKRPILGMQLTDPSILSKNVRIDNSVDLLKAMIGTMRRASDQKYISKNIANQILFFPINNVSGTDFNISVEKKKELIATGYNRTKLHLKTFRKNRA</sequence>
<dbReference type="CDD" id="cd07207">
    <property type="entry name" value="Pat_ExoU_VipD_like"/>
    <property type="match status" value="1"/>
</dbReference>
<dbReference type="PANTHER" id="PTHR46394:SF1">
    <property type="entry name" value="PNPLA DOMAIN-CONTAINING PROTEIN"/>
    <property type="match status" value="1"/>
</dbReference>